<dbReference type="InterPro" id="IPR011009">
    <property type="entry name" value="Kinase-like_dom_sf"/>
</dbReference>
<dbReference type="InterPro" id="IPR000719">
    <property type="entry name" value="Prot_kinase_dom"/>
</dbReference>
<evidence type="ECO:0000256" key="5">
    <source>
        <dbReference type="ARBA" id="ARBA00022729"/>
    </source>
</evidence>
<keyword evidence="7 11" id="KW-0418">Kinase</keyword>
<evidence type="ECO:0000256" key="8">
    <source>
        <dbReference type="ARBA" id="ARBA00022840"/>
    </source>
</evidence>
<dbReference type="PROSITE" id="PS00108">
    <property type="entry name" value="PROTEIN_KINASE_ST"/>
    <property type="match status" value="1"/>
</dbReference>
<evidence type="ECO:0000256" key="14">
    <source>
        <dbReference type="SAM" id="SignalP"/>
    </source>
</evidence>
<keyword evidence="9" id="KW-1015">Disulfide bond</keyword>
<feature type="chain" id="PRO_5046333614" description="Receptor-like serine/threonine-protein kinase" evidence="14">
    <location>
        <begin position="28"/>
        <end position="867"/>
    </location>
</feature>
<keyword evidence="5 14" id="KW-0732">Signal</keyword>
<keyword evidence="8 11" id="KW-0067">ATP-binding</keyword>
<dbReference type="Gene3D" id="3.30.200.20">
    <property type="entry name" value="Phosphorylase Kinase, domain 1"/>
    <property type="match status" value="1"/>
</dbReference>
<keyword evidence="13" id="KW-1133">Transmembrane helix</keyword>
<dbReference type="Pfam" id="PF00954">
    <property type="entry name" value="S_locus_glycop"/>
    <property type="match status" value="1"/>
</dbReference>
<feature type="domain" description="Bulb-type lectin" evidence="16">
    <location>
        <begin position="31"/>
        <end position="160"/>
    </location>
</feature>
<evidence type="ECO:0000313" key="18">
    <source>
        <dbReference type="RefSeq" id="XP_060669860.1"/>
    </source>
</evidence>
<evidence type="ECO:0000256" key="3">
    <source>
        <dbReference type="ARBA" id="ARBA00022527"/>
    </source>
</evidence>
<feature type="signal peptide" evidence="14">
    <location>
        <begin position="1"/>
        <end position="27"/>
    </location>
</feature>
<dbReference type="InterPro" id="IPR008271">
    <property type="entry name" value="Ser/Thr_kinase_AS"/>
</dbReference>
<evidence type="ECO:0000256" key="12">
    <source>
        <dbReference type="SAM" id="MobiDB-lite"/>
    </source>
</evidence>
<dbReference type="InterPro" id="IPR000858">
    <property type="entry name" value="S_locus_glycoprot_dom"/>
</dbReference>
<evidence type="ECO:0000256" key="13">
    <source>
        <dbReference type="SAM" id="Phobius"/>
    </source>
</evidence>
<dbReference type="Gene3D" id="1.10.510.10">
    <property type="entry name" value="Transferase(Phosphotransferase) domain 1"/>
    <property type="match status" value="1"/>
</dbReference>
<keyword evidence="3 11" id="KW-0723">Serine/threonine-protein kinase</keyword>
<keyword evidence="4 11" id="KW-0808">Transferase</keyword>
<protein>
    <recommendedName>
        <fullName evidence="11">Receptor-like serine/threonine-protein kinase</fullName>
        <ecNumber evidence="11">2.7.11.1</ecNumber>
    </recommendedName>
</protein>
<evidence type="ECO:0000259" key="15">
    <source>
        <dbReference type="PROSITE" id="PS50011"/>
    </source>
</evidence>
<keyword evidence="17" id="KW-1185">Reference proteome</keyword>
<dbReference type="InterPro" id="IPR001480">
    <property type="entry name" value="Bulb-type_lectin_dom"/>
</dbReference>
<dbReference type="SUPFAM" id="SSF56112">
    <property type="entry name" value="Protein kinase-like (PK-like)"/>
    <property type="match status" value="1"/>
</dbReference>
<feature type="compositionally biased region" description="Polar residues" evidence="12">
    <location>
        <begin position="409"/>
        <end position="419"/>
    </location>
</feature>
<evidence type="ECO:0000256" key="1">
    <source>
        <dbReference type="ARBA" id="ARBA00004251"/>
    </source>
</evidence>
<dbReference type="PROSITE" id="PS50011">
    <property type="entry name" value="PROTEIN_KINASE_DOM"/>
    <property type="match status" value="1"/>
</dbReference>
<feature type="compositionally biased region" description="Polar residues" evidence="12">
    <location>
        <begin position="393"/>
        <end position="402"/>
    </location>
</feature>
<evidence type="ECO:0000256" key="9">
    <source>
        <dbReference type="ARBA" id="ARBA00023157"/>
    </source>
</evidence>
<evidence type="ECO:0000259" key="16">
    <source>
        <dbReference type="PROSITE" id="PS50927"/>
    </source>
</evidence>
<comment type="similarity">
    <text evidence="11">Belongs to the protein kinase superfamily. Ser/Thr protein kinase family.</text>
</comment>
<dbReference type="PANTHER" id="PTHR27002:SF925">
    <property type="entry name" value="RECEPTOR-LIKE SERINE_THREONINE-PROTEIN KINASE"/>
    <property type="match status" value="1"/>
</dbReference>
<sequence>MGRDRKRRSYLVMVVLFLLWFVQLVQLSLERDTLHPGDELTGYQFLESPNKLFRLKFFNLEYSGGSNRYLGIQYMMYRSGDMKMVWVANRDNPLTNTINSHWILYIGARGNLVLRNGDSTPILINPGSQATSSNTSATLLDTGNLVLKAGEDIVWQSFDHPTDTFLPGMKLGLLDVGQKLQPRNHSLTSWLSPEFPALGEFTLGLDPNDTNQLVIWRKHNLYWRSGKWNGQNFSYFPAIFDDPAFKFSYISNENESYFVFTVPANYISSWIEMNSSGKIHMFLGDKYGGWTLWYVPTCDENENYARSGACIDQTPSNCSRNDEFLQTIGDMDRWDFLKNHSLGPNDCEEICRNNCSCKAFASAKSDGTGCKFSSGIKKDEIHSWQSFYIRNSSSMEKNNTGPDIERNTTTETQRASNPKKNQKWVTIVGPLVSLIVLAIICSLCCSMLKYCFYFRGKQGSQGKDANMGTEVLIRELRTSMAAIKELSGTHKLKSNGKQDHELPLFSFSAIESATGRFSDANKLGQGGFGPVYKGTLADGQEIAVKRLSRRSGQGVEELKNEAMLISNLQHRNLVRVLGCCIKGEEKILVYEYLPNKSLDSFLFGSLYLASYFLVLLICLVISAFYCAYLLSTHFTTDATKRVLLDWKKRMHIIEGIAQGLLYLHKYSRLRIIHRDLKTSNILLDSNMNPKISDFGTAKIFGENESGANTNRIVGTYGYMSPEYALKGLFSEKSDVFSFGVMVLEILSGKKNSGFYQPNEFSNLLEYAWYLWKEGRYLELLDQAVAETCTATSEFRRCVEVGLFCVQESAEDRPTMSDVVSMLGGGGDSVTVSGPKQPAFSTLVKQNSVENPGTCSVNDVSYSTLQAR</sequence>
<comment type="catalytic activity">
    <reaction evidence="11">
        <text>L-threonyl-[protein] + ATP = O-phospho-L-threonyl-[protein] + ADP + H(+)</text>
        <dbReference type="Rhea" id="RHEA:46608"/>
        <dbReference type="Rhea" id="RHEA-COMP:11060"/>
        <dbReference type="Rhea" id="RHEA-COMP:11605"/>
        <dbReference type="ChEBI" id="CHEBI:15378"/>
        <dbReference type="ChEBI" id="CHEBI:30013"/>
        <dbReference type="ChEBI" id="CHEBI:30616"/>
        <dbReference type="ChEBI" id="CHEBI:61977"/>
        <dbReference type="ChEBI" id="CHEBI:456216"/>
        <dbReference type="EC" id="2.7.11.1"/>
    </reaction>
</comment>
<evidence type="ECO:0000256" key="4">
    <source>
        <dbReference type="ARBA" id="ARBA00022679"/>
    </source>
</evidence>
<keyword evidence="6 11" id="KW-0547">Nucleotide-binding</keyword>
<keyword evidence="2" id="KW-1003">Cell membrane</keyword>
<dbReference type="CDD" id="cd14066">
    <property type="entry name" value="STKc_IRAK"/>
    <property type="match status" value="1"/>
</dbReference>
<dbReference type="Pfam" id="PF01453">
    <property type="entry name" value="B_lectin"/>
    <property type="match status" value="1"/>
</dbReference>
<comment type="subcellular location">
    <subcellularLocation>
        <location evidence="1">Cell membrane</location>
        <topology evidence="1">Single-pass type I membrane protein</topology>
    </subcellularLocation>
</comment>
<evidence type="ECO:0000256" key="7">
    <source>
        <dbReference type="ARBA" id="ARBA00022777"/>
    </source>
</evidence>
<dbReference type="GeneID" id="125421721"/>
<dbReference type="Pfam" id="PF07714">
    <property type="entry name" value="PK_Tyr_Ser-Thr"/>
    <property type="match status" value="1"/>
</dbReference>
<dbReference type="SMART" id="SM00108">
    <property type="entry name" value="B_lectin"/>
    <property type="match status" value="1"/>
</dbReference>
<dbReference type="CDD" id="cd00028">
    <property type="entry name" value="B_lectin"/>
    <property type="match status" value="1"/>
</dbReference>
<feature type="region of interest" description="Disordered" evidence="12">
    <location>
        <begin position="393"/>
        <end position="419"/>
    </location>
</feature>
<evidence type="ECO:0000256" key="10">
    <source>
        <dbReference type="ARBA" id="ARBA00023180"/>
    </source>
</evidence>
<proteinExistence type="inferred from homology"/>
<evidence type="ECO:0000313" key="17">
    <source>
        <dbReference type="Proteomes" id="UP001652623"/>
    </source>
</evidence>
<dbReference type="CDD" id="cd01098">
    <property type="entry name" value="PAN_AP_plant"/>
    <property type="match status" value="1"/>
</dbReference>
<reference evidence="17" key="1">
    <citation type="submission" date="2025-05" db="UniProtKB">
        <authorList>
            <consortium name="RefSeq"/>
        </authorList>
    </citation>
    <scope>NUCLEOTIDE SEQUENCE [LARGE SCALE GENOMIC DNA]</scope>
</reference>
<dbReference type="InterPro" id="IPR036426">
    <property type="entry name" value="Bulb-type_lectin_dom_sf"/>
</dbReference>
<dbReference type="InterPro" id="IPR024171">
    <property type="entry name" value="SRK-like_kinase"/>
</dbReference>
<dbReference type="PIRSF" id="PIRSF000641">
    <property type="entry name" value="SRK"/>
    <property type="match status" value="1"/>
</dbReference>
<dbReference type="PANTHER" id="PTHR27002">
    <property type="entry name" value="RECEPTOR-LIKE SERINE/THREONINE-PROTEIN KINASE SD1-8"/>
    <property type="match status" value="1"/>
</dbReference>
<dbReference type="RefSeq" id="XP_060669860.1">
    <property type="nucleotide sequence ID" value="XM_060813877.1"/>
</dbReference>
<feature type="domain" description="Protein kinase" evidence="15">
    <location>
        <begin position="517"/>
        <end position="839"/>
    </location>
</feature>
<gene>
    <name evidence="18" type="primary">LOC125421721</name>
</gene>
<dbReference type="Proteomes" id="UP001652623">
    <property type="component" value="Chromosome 1"/>
</dbReference>
<evidence type="ECO:0000256" key="2">
    <source>
        <dbReference type="ARBA" id="ARBA00022475"/>
    </source>
</evidence>
<keyword evidence="13" id="KW-0472">Membrane</keyword>
<keyword evidence="13" id="KW-0812">Transmembrane</keyword>
<feature type="transmembrane region" description="Helical" evidence="13">
    <location>
        <begin position="606"/>
        <end position="630"/>
    </location>
</feature>
<dbReference type="Gene3D" id="2.90.10.10">
    <property type="entry name" value="Bulb-type lectin domain"/>
    <property type="match status" value="1"/>
</dbReference>
<feature type="transmembrane region" description="Helical" evidence="13">
    <location>
        <begin position="424"/>
        <end position="448"/>
    </location>
</feature>
<comment type="catalytic activity">
    <reaction evidence="11">
        <text>L-seryl-[protein] + ATP = O-phospho-L-seryl-[protein] + ADP + H(+)</text>
        <dbReference type="Rhea" id="RHEA:17989"/>
        <dbReference type="Rhea" id="RHEA-COMP:9863"/>
        <dbReference type="Rhea" id="RHEA-COMP:11604"/>
        <dbReference type="ChEBI" id="CHEBI:15378"/>
        <dbReference type="ChEBI" id="CHEBI:29999"/>
        <dbReference type="ChEBI" id="CHEBI:30616"/>
        <dbReference type="ChEBI" id="CHEBI:83421"/>
        <dbReference type="ChEBI" id="CHEBI:456216"/>
        <dbReference type="EC" id="2.7.11.1"/>
    </reaction>
</comment>
<reference evidence="18" key="2">
    <citation type="submission" date="2025-08" db="UniProtKB">
        <authorList>
            <consortium name="RefSeq"/>
        </authorList>
    </citation>
    <scope>IDENTIFICATION</scope>
    <source>
        <tissue evidence="18">Seedling</tissue>
    </source>
</reference>
<dbReference type="InterPro" id="IPR001245">
    <property type="entry name" value="Ser-Thr/Tyr_kinase_cat_dom"/>
</dbReference>
<evidence type="ECO:0000256" key="6">
    <source>
        <dbReference type="ARBA" id="ARBA00022741"/>
    </source>
</evidence>
<evidence type="ECO:0000256" key="11">
    <source>
        <dbReference type="PIRNR" id="PIRNR000641"/>
    </source>
</evidence>
<organism evidence="17 18">
    <name type="scientific">Ziziphus jujuba</name>
    <name type="common">Chinese jujube</name>
    <name type="synonym">Ziziphus sativa</name>
    <dbReference type="NCBI Taxonomy" id="326968"/>
    <lineage>
        <taxon>Eukaryota</taxon>
        <taxon>Viridiplantae</taxon>
        <taxon>Streptophyta</taxon>
        <taxon>Embryophyta</taxon>
        <taxon>Tracheophyta</taxon>
        <taxon>Spermatophyta</taxon>
        <taxon>Magnoliopsida</taxon>
        <taxon>eudicotyledons</taxon>
        <taxon>Gunneridae</taxon>
        <taxon>Pentapetalae</taxon>
        <taxon>rosids</taxon>
        <taxon>fabids</taxon>
        <taxon>Rosales</taxon>
        <taxon>Rhamnaceae</taxon>
        <taxon>Paliureae</taxon>
        <taxon>Ziziphus</taxon>
    </lineage>
</organism>
<dbReference type="SUPFAM" id="SSF51110">
    <property type="entry name" value="alpha-D-mannose-specific plant lectins"/>
    <property type="match status" value="1"/>
</dbReference>
<dbReference type="PROSITE" id="PS50927">
    <property type="entry name" value="BULB_LECTIN"/>
    <property type="match status" value="1"/>
</dbReference>
<accession>A0ABM3ZZF4</accession>
<dbReference type="SMART" id="SM00220">
    <property type="entry name" value="S_TKc"/>
    <property type="match status" value="1"/>
</dbReference>
<name>A0ABM3ZZF4_ZIZJJ</name>
<keyword evidence="10" id="KW-0325">Glycoprotein</keyword>
<dbReference type="EC" id="2.7.11.1" evidence="11"/>